<dbReference type="Pfam" id="PF12796">
    <property type="entry name" value="Ank_2"/>
    <property type="match status" value="1"/>
</dbReference>
<feature type="domain" description="Ion transport" evidence="17">
    <location>
        <begin position="379"/>
        <end position="526"/>
    </location>
</feature>
<feature type="transmembrane region" description="Helical" evidence="16">
    <location>
        <begin position="422"/>
        <end position="441"/>
    </location>
</feature>
<dbReference type="InterPro" id="IPR024862">
    <property type="entry name" value="TRPV"/>
</dbReference>
<dbReference type="PANTHER" id="PTHR10582">
    <property type="entry name" value="TRANSIENT RECEPTOR POTENTIAL ION CHANNEL PROTEIN"/>
    <property type="match status" value="1"/>
</dbReference>
<dbReference type="Pfam" id="PF00520">
    <property type="entry name" value="Ion_trans"/>
    <property type="match status" value="1"/>
</dbReference>
<dbReference type="SUPFAM" id="SSF48403">
    <property type="entry name" value="Ankyrin repeat"/>
    <property type="match status" value="1"/>
</dbReference>
<keyword evidence="11 16" id="KW-0472">Membrane</keyword>
<evidence type="ECO:0000256" key="5">
    <source>
        <dbReference type="ARBA" id="ARBA00022673"/>
    </source>
</evidence>
<gene>
    <name evidence="18" type="ORF">PEVE_00010086</name>
</gene>
<name>A0ABN8R8S6_9CNID</name>
<feature type="coiled-coil region" evidence="14">
    <location>
        <begin position="659"/>
        <end position="690"/>
    </location>
</feature>
<protein>
    <recommendedName>
        <fullName evidence="17">Ion transport domain-containing protein</fullName>
    </recommendedName>
</protein>
<feature type="compositionally biased region" description="Basic and acidic residues" evidence="15">
    <location>
        <begin position="789"/>
        <end position="804"/>
    </location>
</feature>
<dbReference type="Gene3D" id="1.25.40.20">
    <property type="entry name" value="Ankyrin repeat-containing domain"/>
    <property type="match status" value="1"/>
</dbReference>
<feature type="transmembrane region" description="Helical" evidence="16">
    <location>
        <begin position="383"/>
        <end position="410"/>
    </location>
</feature>
<evidence type="ECO:0000256" key="13">
    <source>
        <dbReference type="PROSITE-ProRule" id="PRU00023"/>
    </source>
</evidence>
<keyword evidence="3" id="KW-1003">Cell membrane</keyword>
<feature type="compositionally biased region" description="Low complexity" evidence="15">
    <location>
        <begin position="703"/>
        <end position="720"/>
    </location>
</feature>
<evidence type="ECO:0000256" key="1">
    <source>
        <dbReference type="ARBA" id="ARBA00004651"/>
    </source>
</evidence>
<dbReference type="PANTHER" id="PTHR10582:SF33">
    <property type="entry name" value="TRANSIENT RECEPTOR POTENTIAL CHANNEL PYREXIA"/>
    <property type="match status" value="1"/>
</dbReference>
<dbReference type="SMART" id="SM00248">
    <property type="entry name" value="ANK"/>
    <property type="match status" value="3"/>
</dbReference>
<dbReference type="InterPro" id="IPR036770">
    <property type="entry name" value="Ankyrin_rpt-contain_sf"/>
</dbReference>
<evidence type="ECO:0000256" key="6">
    <source>
        <dbReference type="ARBA" id="ARBA00022692"/>
    </source>
</evidence>
<evidence type="ECO:0000256" key="16">
    <source>
        <dbReference type="SAM" id="Phobius"/>
    </source>
</evidence>
<comment type="caution">
    <text evidence="18">The sequence shown here is derived from an EMBL/GenBank/DDBJ whole genome shotgun (WGS) entry which is preliminary data.</text>
</comment>
<keyword evidence="8" id="KW-0106">Calcium</keyword>
<dbReference type="PROSITE" id="PS50088">
    <property type="entry name" value="ANK_REPEAT"/>
    <property type="match status" value="3"/>
</dbReference>
<keyword evidence="10" id="KW-0406">Ion transport</keyword>
<keyword evidence="4" id="KW-0109">Calcium transport</keyword>
<evidence type="ECO:0000256" key="2">
    <source>
        <dbReference type="ARBA" id="ARBA00022448"/>
    </source>
</evidence>
<keyword evidence="14" id="KW-0175">Coiled coil</keyword>
<dbReference type="Gene3D" id="1.10.287.70">
    <property type="match status" value="1"/>
</dbReference>
<dbReference type="PROSITE" id="PS50297">
    <property type="entry name" value="ANK_REP_REGION"/>
    <property type="match status" value="2"/>
</dbReference>
<accession>A0ABN8R8S6</accession>
<dbReference type="EMBL" id="CALNXI010001702">
    <property type="protein sequence ID" value="CAH3175311.1"/>
    <property type="molecule type" value="Genomic_DNA"/>
</dbReference>
<proteinExistence type="predicted"/>
<evidence type="ECO:0000256" key="10">
    <source>
        <dbReference type="ARBA" id="ARBA00023065"/>
    </source>
</evidence>
<dbReference type="Proteomes" id="UP001159427">
    <property type="component" value="Unassembled WGS sequence"/>
</dbReference>
<feature type="repeat" description="ANK" evidence="13">
    <location>
        <begin position="238"/>
        <end position="270"/>
    </location>
</feature>
<evidence type="ECO:0000256" key="8">
    <source>
        <dbReference type="ARBA" id="ARBA00022837"/>
    </source>
</evidence>
<comment type="subcellular location">
    <subcellularLocation>
        <location evidence="1">Cell membrane</location>
        <topology evidence="1">Multi-pass membrane protein</topology>
    </subcellularLocation>
</comment>
<evidence type="ECO:0000256" key="4">
    <source>
        <dbReference type="ARBA" id="ARBA00022568"/>
    </source>
</evidence>
<evidence type="ECO:0000256" key="7">
    <source>
        <dbReference type="ARBA" id="ARBA00022737"/>
    </source>
</evidence>
<evidence type="ECO:0000256" key="3">
    <source>
        <dbReference type="ARBA" id="ARBA00022475"/>
    </source>
</evidence>
<feature type="region of interest" description="Disordered" evidence="15">
    <location>
        <begin position="703"/>
        <end position="804"/>
    </location>
</feature>
<keyword evidence="6 16" id="KW-0812">Transmembrane</keyword>
<evidence type="ECO:0000256" key="11">
    <source>
        <dbReference type="ARBA" id="ARBA00023136"/>
    </source>
</evidence>
<evidence type="ECO:0000259" key="17">
    <source>
        <dbReference type="Pfam" id="PF00520"/>
    </source>
</evidence>
<keyword evidence="19" id="KW-1185">Reference proteome</keyword>
<keyword evidence="2" id="KW-0813">Transport</keyword>
<evidence type="ECO:0000256" key="15">
    <source>
        <dbReference type="SAM" id="MobiDB-lite"/>
    </source>
</evidence>
<organism evidence="18 19">
    <name type="scientific">Porites evermanni</name>
    <dbReference type="NCBI Taxonomy" id="104178"/>
    <lineage>
        <taxon>Eukaryota</taxon>
        <taxon>Metazoa</taxon>
        <taxon>Cnidaria</taxon>
        <taxon>Anthozoa</taxon>
        <taxon>Hexacorallia</taxon>
        <taxon>Scleractinia</taxon>
        <taxon>Fungiina</taxon>
        <taxon>Poritidae</taxon>
        <taxon>Porites</taxon>
    </lineage>
</organism>
<keyword evidence="9 16" id="KW-1133">Transmembrane helix</keyword>
<feature type="transmembrane region" description="Helical" evidence="16">
    <location>
        <begin position="490"/>
        <end position="514"/>
    </location>
</feature>
<evidence type="ECO:0000256" key="12">
    <source>
        <dbReference type="ARBA" id="ARBA00023303"/>
    </source>
</evidence>
<dbReference type="InterPro" id="IPR005821">
    <property type="entry name" value="Ion_trans_dom"/>
</dbReference>
<keyword evidence="7" id="KW-0677">Repeat</keyword>
<dbReference type="InterPro" id="IPR002110">
    <property type="entry name" value="Ankyrin_rpt"/>
</dbReference>
<evidence type="ECO:0000313" key="19">
    <source>
        <dbReference type="Proteomes" id="UP001159427"/>
    </source>
</evidence>
<reference evidence="18 19" key="1">
    <citation type="submission" date="2022-05" db="EMBL/GenBank/DDBJ databases">
        <authorList>
            <consortium name="Genoscope - CEA"/>
            <person name="William W."/>
        </authorList>
    </citation>
    <scope>NUCLEOTIDE SEQUENCE [LARGE SCALE GENOMIC DNA]</scope>
</reference>
<evidence type="ECO:0000256" key="14">
    <source>
        <dbReference type="SAM" id="Coils"/>
    </source>
</evidence>
<sequence length="804" mass="91114">MMARNGKVHPIAVGKGDFDRGRDLEMNHINHVESSRRKGSQENWKFVSRKVSAVSRWKGYTRSMRETPKKEYQGIYRRMQSLTEQSCVLDSDVEDLGHDRLAMYDTNAYMKPMPTVNKGEPVNPAIAASRALIIYFAKLARASIEHEQELDFEFIQGLLGEGADVNFTDRHGQTVLHEVARIWHVDVAKFIIENGGDVNKTDYYGRSPLHVAAAVDYPEMVEFLVSSKADLHACTYGEKQTPTHYAAKNDAAKSLKVLLKLGGGMEDRDFKQRTPLQVAAELGMSCQILSFSNFSRPLFVNAHKLGHVYVVIANRPTKYWYVSPIGVLRFRGGIFFLSDMPSRYQPQQCNTSIPSPPPPPPPPPWIFAVALKNEMAHSLHPKVFAIALIFIWLRLMKVFRGFVTLGPFIVMIGHIIDDTLKFGFLYFEIYVPYVCAFWIVFGGSKNAAIMEQNGQDSKGWEDFNDLMYSVWQLTVVGNYPWDSLLVVDRLMAQILCGTYLAVSAIVMLNLFIALMSDTFQRVYDNAKANAAMQRASTILAMEENMGEKEREKYRRRIHQRFAPEVKSYEDPHAKIGGPGLKNFFFGSRFGLKIRPHPSGSATATTKREMYYDDDSTQPGSGTLERMTHQIKEVVDEVYEILEGKRGSSVKTDKNVAKEIEQLRSDLAEFSARHEQTVKEMRSEVAEVKALLIRALQYGPVPSLPSVSSVRSLQPQSPQQVISGDTRSPSKRSTSSRSHRKKHRRQLDFRSDDEDGGRYKGLPLTDDEAPNELPSVRVLASRAHATRKRPKEEQDQSEMRRPQVD</sequence>
<evidence type="ECO:0000313" key="18">
    <source>
        <dbReference type="EMBL" id="CAH3175311.1"/>
    </source>
</evidence>
<keyword evidence="5" id="KW-0107">Calcium channel</keyword>
<keyword evidence="12" id="KW-0407">Ion channel</keyword>
<feature type="repeat" description="ANK" evidence="13">
    <location>
        <begin position="204"/>
        <end position="236"/>
    </location>
</feature>
<feature type="repeat" description="ANK" evidence="13">
    <location>
        <begin position="171"/>
        <end position="203"/>
    </location>
</feature>
<keyword evidence="13" id="KW-0040">ANK repeat</keyword>
<evidence type="ECO:0000256" key="9">
    <source>
        <dbReference type="ARBA" id="ARBA00022989"/>
    </source>
</evidence>